<protein>
    <submittedName>
        <fullName evidence="1">Uncharacterized protein</fullName>
    </submittedName>
</protein>
<name>A0A2V3YDF5_9FIRM</name>
<organism evidence="1 2">
    <name type="scientific">Hungatella effluvii</name>
    <dbReference type="NCBI Taxonomy" id="1096246"/>
    <lineage>
        <taxon>Bacteria</taxon>
        <taxon>Bacillati</taxon>
        <taxon>Bacillota</taxon>
        <taxon>Clostridia</taxon>
        <taxon>Lachnospirales</taxon>
        <taxon>Lachnospiraceae</taxon>
        <taxon>Hungatella</taxon>
    </lineage>
</organism>
<dbReference type="GeneID" id="86059819"/>
<evidence type="ECO:0000313" key="1">
    <source>
        <dbReference type="EMBL" id="PXX57166.1"/>
    </source>
</evidence>
<accession>A0A2V3YDF5</accession>
<gene>
    <name evidence="1" type="ORF">DFR60_101474</name>
</gene>
<evidence type="ECO:0000313" key="2">
    <source>
        <dbReference type="Proteomes" id="UP000248057"/>
    </source>
</evidence>
<keyword evidence="2" id="KW-1185">Reference proteome</keyword>
<dbReference type="Proteomes" id="UP000248057">
    <property type="component" value="Unassembled WGS sequence"/>
</dbReference>
<comment type="caution">
    <text evidence="1">The sequence shown here is derived from an EMBL/GenBank/DDBJ whole genome shotgun (WGS) entry which is preliminary data.</text>
</comment>
<dbReference type="EMBL" id="QJKD01000001">
    <property type="protein sequence ID" value="PXX57166.1"/>
    <property type="molecule type" value="Genomic_DNA"/>
</dbReference>
<dbReference type="RefSeq" id="WP_110321442.1">
    <property type="nucleotide sequence ID" value="NZ_JAQETU010000002.1"/>
</dbReference>
<sequence length="246" mass="26752">MNKNEKSRRLLRFLPGIVLLTALTAGVSVTAARYVSRKAQSGIIAPQEFYFTSDLLKEEAEDVKYYIDPDKASFTVQLFNYADSQRITQTEIPYEIEVTNGNASPESGKLSSGSQTTAEITVTPVKNDQVTTVTVKSMSPYEKTLKAVFEKGLGNQYTVEDYVGNAAAVLTMICADSSRDIKIQILSDQITVNQADDRVKLNGSEFIYTSPGLGVYSLILLKSDTSLNLTAGGQFADSITIGGISE</sequence>
<proteinExistence type="predicted"/>
<reference evidence="1 2" key="1">
    <citation type="submission" date="2018-05" db="EMBL/GenBank/DDBJ databases">
        <title>Genomic Encyclopedia of Type Strains, Phase IV (KMG-IV): sequencing the most valuable type-strain genomes for metagenomic binning, comparative biology and taxonomic classification.</title>
        <authorList>
            <person name="Goeker M."/>
        </authorList>
    </citation>
    <scope>NUCLEOTIDE SEQUENCE [LARGE SCALE GENOMIC DNA]</scope>
    <source>
        <strain evidence="1 2">DSM 24995</strain>
    </source>
</reference>
<dbReference type="AlphaFoldDB" id="A0A2V3YDF5"/>